<feature type="transmembrane region" description="Helical" evidence="1">
    <location>
        <begin position="232"/>
        <end position="250"/>
    </location>
</feature>
<dbReference type="PANTHER" id="PTHR37312">
    <property type="entry name" value="MEMBRANE-BOUND ACYLTRANSFERASE YKRP-RELATED"/>
    <property type="match status" value="1"/>
</dbReference>
<feature type="transmembrane region" description="Helical" evidence="1">
    <location>
        <begin position="99"/>
        <end position="118"/>
    </location>
</feature>
<dbReference type="InterPro" id="IPR052734">
    <property type="entry name" value="Nod_factor_acetyltransferase"/>
</dbReference>
<evidence type="ECO:0000313" key="3">
    <source>
        <dbReference type="EMBL" id="MBU5490204.1"/>
    </source>
</evidence>
<evidence type="ECO:0000313" key="4">
    <source>
        <dbReference type="Proteomes" id="UP000783588"/>
    </source>
</evidence>
<organism evidence="3 4">
    <name type="scientific">Butyricicoccus intestinisimiae</name>
    <dbReference type="NCBI Taxonomy" id="2841509"/>
    <lineage>
        <taxon>Bacteria</taxon>
        <taxon>Bacillati</taxon>
        <taxon>Bacillota</taxon>
        <taxon>Clostridia</taxon>
        <taxon>Eubacteriales</taxon>
        <taxon>Butyricicoccaceae</taxon>
        <taxon>Butyricicoccus</taxon>
    </lineage>
</organism>
<feature type="transmembrane region" description="Helical" evidence="1">
    <location>
        <begin position="12"/>
        <end position="29"/>
    </location>
</feature>
<keyword evidence="1" id="KW-0812">Transmembrane</keyword>
<keyword evidence="4" id="KW-1185">Reference proteome</keyword>
<dbReference type="EMBL" id="JAHLQI010000002">
    <property type="protein sequence ID" value="MBU5490204.1"/>
    <property type="molecule type" value="Genomic_DNA"/>
</dbReference>
<dbReference type="Proteomes" id="UP000783588">
    <property type="component" value="Unassembled WGS sequence"/>
</dbReference>
<feature type="transmembrane region" description="Helical" evidence="1">
    <location>
        <begin position="304"/>
        <end position="325"/>
    </location>
</feature>
<feature type="transmembrane region" description="Helical" evidence="1">
    <location>
        <begin position="125"/>
        <end position="145"/>
    </location>
</feature>
<feature type="transmembrane region" description="Helical" evidence="1">
    <location>
        <begin position="35"/>
        <end position="58"/>
    </location>
</feature>
<keyword evidence="1" id="KW-0472">Membrane</keyword>
<feature type="transmembrane region" description="Helical" evidence="1">
    <location>
        <begin position="271"/>
        <end position="292"/>
    </location>
</feature>
<sequence>MTRGRDAALDNLKGLLIISVVYVHLYDMLGQKTPLLFTIRTIVLAVQMPLFLFLCGYFGKHAEKRRDAAWAEYLLPFLLFNTLYYLVRAEQEPGMQYVLLRPLNMYWFLLTLLIIRVLMPELLRIRWLLPISLAVALLAGGDPFIGRDLSLSRTICFLPFYLLGYFCTPAHMRRIRKLPLPVAWIGAAAGAFLALWMTDVLPVRKGSSHPFQLVNSYARQGLTPWAGMEFRLAMYIAAPLLGIFLLRIVHARRGLLTSIGKGSMTVYMLHAFPMLWMVGHWGFVCKIINWFVPAFAHIKYPGKLVGGVLQLIVLVLYSFVISWLLSAPPVVRTYDAFIEQMKLWLFHAAKKQEKTEETKTVQGN</sequence>
<proteinExistence type="predicted"/>
<evidence type="ECO:0000259" key="2">
    <source>
        <dbReference type="Pfam" id="PF01757"/>
    </source>
</evidence>
<gene>
    <name evidence="3" type="ORF">KQI75_06140</name>
</gene>
<reference evidence="3 4" key="1">
    <citation type="submission" date="2021-06" db="EMBL/GenBank/DDBJ databases">
        <authorList>
            <person name="Sun Q."/>
            <person name="Li D."/>
        </authorList>
    </citation>
    <scope>NUCLEOTIDE SEQUENCE [LARGE SCALE GENOMIC DNA]</scope>
    <source>
        <strain evidence="3 4">MSJd-7</strain>
    </source>
</reference>
<comment type="caution">
    <text evidence="3">The sequence shown here is derived from an EMBL/GenBank/DDBJ whole genome shotgun (WGS) entry which is preliminary data.</text>
</comment>
<dbReference type="RefSeq" id="WP_216469842.1">
    <property type="nucleotide sequence ID" value="NZ_JAHLQI010000002.1"/>
</dbReference>
<feature type="transmembrane region" description="Helical" evidence="1">
    <location>
        <begin position="70"/>
        <end position="87"/>
    </location>
</feature>
<feature type="transmembrane region" description="Helical" evidence="1">
    <location>
        <begin position="151"/>
        <end position="168"/>
    </location>
</feature>
<keyword evidence="1" id="KW-1133">Transmembrane helix</keyword>
<dbReference type="PANTHER" id="PTHR37312:SF1">
    <property type="entry name" value="MEMBRANE-BOUND ACYLTRANSFERASE YKRP-RELATED"/>
    <property type="match status" value="1"/>
</dbReference>
<feature type="domain" description="Acyltransferase 3" evidence="2">
    <location>
        <begin position="7"/>
        <end position="326"/>
    </location>
</feature>
<accession>A0ABS6ER77</accession>
<dbReference type="Pfam" id="PF01757">
    <property type="entry name" value="Acyl_transf_3"/>
    <property type="match status" value="1"/>
</dbReference>
<protein>
    <submittedName>
        <fullName evidence="3">Acyltransferase family protein</fullName>
    </submittedName>
</protein>
<name>A0ABS6ER77_9FIRM</name>
<dbReference type="InterPro" id="IPR002656">
    <property type="entry name" value="Acyl_transf_3_dom"/>
</dbReference>
<keyword evidence="3" id="KW-0012">Acyltransferase</keyword>
<keyword evidence="3" id="KW-0808">Transferase</keyword>
<feature type="transmembrane region" description="Helical" evidence="1">
    <location>
        <begin position="180"/>
        <end position="198"/>
    </location>
</feature>
<evidence type="ECO:0000256" key="1">
    <source>
        <dbReference type="SAM" id="Phobius"/>
    </source>
</evidence>
<dbReference type="GO" id="GO:0016746">
    <property type="term" value="F:acyltransferase activity"/>
    <property type="evidence" value="ECO:0007669"/>
    <property type="project" value="UniProtKB-KW"/>
</dbReference>